<dbReference type="CDD" id="cd06567">
    <property type="entry name" value="Peptidase_S41"/>
    <property type="match status" value="1"/>
</dbReference>
<evidence type="ECO:0000313" key="4">
    <source>
        <dbReference type="Proteomes" id="UP000199496"/>
    </source>
</evidence>
<keyword evidence="4" id="KW-1185">Reference proteome</keyword>
<dbReference type="GO" id="GO:0006508">
    <property type="term" value="P:proteolysis"/>
    <property type="evidence" value="ECO:0007669"/>
    <property type="project" value="UniProtKB-KW"/>
</dbReference>
<dbReference type="GO" id="GO:0030288">
    <property type="term" value="C:outer membrane-bounded periplasmic space"/>
    <property type="evidence" value="ECO:0007669"/>
    <property type="project" value="TreeGrafter"/>
</dbReference>
<sequence length="366" mass="38680">MLTCLTLIGEMAWGGGRMAPPLDEIRQIMRERALYPPSEPALRSLSSATLAQDLRAVDPLAQYFPAGTWPSSMLSCNGQVGVGMDVVFQDGQVLLSPYRGGGADLAGVREGMQLLQVDGMPVVGLSPRGLVSLLQGEEGSVVTLSLLSPDADGAPRVHPVTRQSFQPLEQVPAGPTGESVLQIRDFIGGLTRPALLAALEQMGEDQTQAGNMPLILDLRHAGGADLFEALDLAGLFLPTGAVLGCMQGPDGHPTIFHAPPGGRLDIPLVLWVGPETVNGAEVFAGALRHHGRARIVGSCTPGQWSCQSDIRLSDSSVLRLTSRMVRPPDGEGFASGGIRPDVVVNRETLEDLSQLLALSMLPQEAR</sequence>
<reference evidence="3 4" key="1">
    <citation type="submission" date="2016-10" db="EMBL/GenBank/DDBJ databases">
        <authorList>
            <person name="de Groot N.N."/>
        </authorList>
    </citation>
    <scope>NUCLEOTIDE SEQUENCE [LARGE SCALE GENOMIC DNA]</scope>
    <source>
        <strain evidence="3 4">B7-7</strain>
    </source>
</reference>
<dbReference type="SUPFAM" id="SSF52096">
    <property type="entry name" value="ClpP/crotonase"/>
    <property type="match status" value="1"/>
</dbReference>
<accession>A0A1H9CBH3</accession>
<evidence type="ECO:0000313" key="3">
    <source>
        <dbReference type="EMBL" id="SEP98351.1"/>
    </source>
</evidence>
<keyword evidence="3" id="KW-0378">Hydrolase</keyword>
<dbReference type="Gene3D" id="3.30.750.44">
    <property type="match status" value="1"/>
</dbReference>
<dbReference type="AlphaFoldDB" id="A0A1H9CBH3"/>
<feature type="domain" description="Tail specific protease" evidence="2">
    <location>
        <begin position="153"/>
        <end position="345"/>
    </location>
</feature>
<dbReference type="InterPro" id="IPR005151">
    <property type="entry name" value="Tail-specific_protease"/>
</dbReference>
<dbReference type="PANTHER" id="PTHR32060:SF22">
    <property type="entry name" value="CARBOXYL-TERMINAL-PROCESSING PEPTIDASE 3, CHLOROPLASTIC"/>
    <property type="match status" value="1"/>
</dbReference>
<dbReference type="Pfam" id="PF03572">
    <property type="entry name" value="Peptidase_S41"/>
    <property type="match status" value="1"/>
</dbReference>
<dbReference type="InterPro" id="IPR036034">
    <property type="entry name" value="PDZ_sf"/>
</dbReference>
<dbReference type="SMART" id="SM00228">
    <property type="entry name" value="PDZ"/>
    <property type="match status" value="1"/>
</dbReference>
<dbReference type="SMART" id="SM00245">
    <property type="entry name" value="TSPc"/>
    <property type="match status" value="1"/>
</dbReference>
<feature type="domain" description="PDZ" evidence="1">
    <location>
        <begin position="78"/>
        <end position="150"/>
    </location>
</feature>
<evidence type="ECO:0000259" key="2">
    <source>
        <dbReference type="SMART" id="SM00245"/>
    </source>
</evidence>
<proteinExistence type="predicted"/>
<dbReference type="Gene3D" id="2.30.42.10">
    <property type="match status" value="1"/>
</dbReference>
<dbReference type="SUPFAM" id="SSF50156">
    <property type="entry name" value="PDZ domain-like"/>
    <property type="match status" value="1"/>
</dbReference>
<evidence type="ECO:0000259" key="1">
    <source>
        <dbReference type="SMART" id="SM00228"/>
    </source>
</evidence>
<dbReference type="EMBL" id="FOFO01000013">
    <property type="protein sequence ID" value="SEP98351.1"/>
    <property type="molecule type" value="Genomic_DNA"/>
</dbReference>
<name>A0A1H9CBH3_9GAMM</name>
<dbReference type="GO" id="GO:0004175">
    <property type="term" value="F:endopeptidase activity"/>
    <property type="evidence" value="ECO:0007669"/>
    <property type="project" value="TreeGrafter"/>
</dbReference>
<organism evidence="3 4">
    <name type="scientific">Ectothiorhodospira magna</name>
    <dbReference type="NCBI Taxonomy" id="867345"/>
    <lineage>
        <taxon>Bacteria</taxon>
        <taxon>Pseudomonadati</taxon>
        <taxon>Pseudomonadota</taxon>
        <taxon>Gammaproteobacteria</taxon>
        <taxon>Chromatiales</taxon>
        <taxon>Ectothiorhodospiraceae</taxon>
        <taxon>Ectothiorhodospira</taxon>
    </lineage>
</organism>
<protein>
    <submittedName>
        <fullName evidence="3">Carboxyl-terminal processing protease</fullName>
    </submittedName>
</protein>
<dbReference type="InterPro" id="IPR029045">
    <property type="entry name" value="ClpP/crotonase-like_dom_sf"/>
</dbReference>
<keyword evidence="3" id="KW-0645">Protease</keyword>
<dbReference type="InterPro" id="IPR001478">
    <property type="entry name" value="PDZ"/>
</dbReference>
<dbReference type="Proteomes" id="UP000199496">
    <property type="component" value="Unassembled WGS sequence"/>
</dbReference>
<dbReference type="Gene3D" id="3.90.226.10">
    <property type="entry name" value="2-enoyl-CoA Hydratase, Chain A, domain 1"/>
    <property type="match status" value="1"/>
</dbReference>
<dbReference type="GO" id="GO:0008236">
    <property type="term" value="F:serine-type peptidase activity"/>
    <property type="evidence" value="ECO:0007669"/>
    <property type="project" value="InterPro"/>
</dbReference>
<dbReference type="STRING" id="867345.SAMN05421693_11317"/>
<gene>
    <name evidence="3" type="ORF">SAMN05421693_11317</name>
</gene>
<dbReference type="GO" id="GO:0007165">
    <property type="term" value="P:signal transduction"/>
    <property type="evidence" value="ECO:0007669"/>
    <property type="project" value="TreeGrafter"/>
</dbReference>
<dbReference type="PANTHER" id="PTHR32060">
    <property type="entry name" value="TAIL-SPECIFIC PROTEASE"/>
    <property type="match status" value="1"/>
</dbReference>